<name>A0ABW0YY97_9ACTN</name>
<sequence length="99" mass="11220">MEDEPLTDWAERRDRRLRGRLRVMTLAGGPQGFHVNPEAPRLISRWNGYGWEAMGVAANLAEARRLLYPETAGTDPTARPAPDFPPPPRGRHRRPDAPR</sequence>
<organism evidence="2 3">
    <name type="scientific">Streptomyces gamaensis</name>
    <dbReference type="NCBI Taxonomy" id="1763542"/>
    <lineage>
        <taxon>Bacteria</taxon>
        <taxon>Bacillati</taxon>
        <taxon>Actinomycetota</taxon>
        <taxon>Actinomycetes</taxon>
        <taxon>Kitasatosporales</taxon>
        <taxon>Streptomycetaceae</taxon>
        <taxon>Streptomyces</taxon>
    </lineage>
</organism>
<reference evidence="3" key="1">
    <citation type="journal article" date="2019" name="Int. J. Syst. Evol. Microbiol.">
        <title>The Global Catalogue of Microorganisms (GCM) 10K type strain sequencing project: providing services to taxonomists for standard genome sequencing and annotation.</title>
        <authorList>
            <consortium name="The Broad Institute Genomics Platform"/>
            <consortium name="The Broad Institute Genome Sequencing Center for Infectious Disease"/>
            <person name="Wu L."/>
            <person name="Ma J."/>
        </authorList>
    </citation>
    <scope>NUCLEOTIDE SEQUENCE [LARGE SCALE GENOMIC DNA]</scope>
    <source>
        <strain evidence="3">CGMCC 4.7304</strain>
    </source>
</reference>
<comment type="caution">
    <text evidence="2">The sequence shown here is derived from an EMBL/GenBank/DDBJ whole genome shotgun (WGS) entry which is preliminary data.</text>
</comment>
<evidence type="ECO:0000256" key="1">
    <source>
        <dbReference type="SAM" id="MobiDB-lite"/>
    </source>
</evidence>
<dbReference type="EMBL" id="JBHSPB010000008">
    <property type="protein sequence ID" value="MFC5721451.1"/>
    <property type="molecule type" value="Genomic_DNA"/>
</dbReference>
<gene>
    <name evidence="2" type="ORF">ACFP1Z_14865</name>
</gene>
<evidence type="ECO:0000313" key="3">
    <source>
        <dbReference type="Proteomes" id="UP001596083"/>
    </source>
</evidence>
<proteinExistence type="predicted"/>
<accession>A0ABW0YY97</accession>
<dbReference type="RefSeq" id="WP_390316742.1">
    <property type="nucleotide sequence ID" value="NZ_JBHSPB010000008.1"/>
</dbReference>
<dbReference type="InterPro" id="IPR045733">
    <property type="entry name" value="DUF6087"/>
</dbReference>
<feature type="compositionally biased region" description="Basic residues" evidence="1">
    <location>
        <begin position="89"/>
        <end position="99"/>
    </location>
</feature>
<dbReference type="Proteomes" id="UP001596083">
    <property type="component" value="Unassembled WGS sequence"/>
</dbReference>
<keyword evidence="3" id="KW-1185">Reference proteome</keyword>
<evidence type="ECO:0000313" key="2">
    <source>
        <dbReference type="EMBL" id="MFC5721451.1"/>
    </source>
</evidence>
<dbReference type="Pfam" id="PF19565">
    <property type="entry name" value="DUF6087"/>
    <property type="match status" value="1"/>
</dbReference>
<protein>
    <submittedName>
        <fullName evidence="2">DUF6087 family protein</fullName>
    </submittedName>
</protein>
<feature type="region of interest" description="Disordered" evidence="1">
    <location>
        <begin position="69"/>
        <end position="99"/>
    </location>
</feature>